<reference evidence="2 3" key="1">
    <citation type="submission" date="2017-03" db="EMBL/GenBank/DDBJ databases">
        <authorList>
            <person name="Afonso C.L."/>
            <person name="Miller P.J."/>
            <person name="Scott M.A."/>
            <person name="Spackman E."/>
            <person name="Goraichik I."/>
            <person name="Dimitrov K.M."/>
            <person name="Suarez D.L."/>
            <person name="Swayne D.E."/>
        </authorList>
    </citation>
    <scope>NUCLEOTIDE SEQUENCE [LARGE SCALE GENOMIC DNA]</scope>
    <source>
        <strain evidence="2 3">CECT 7450</strain>
    </source>
</reference>
<organism evidence="2 3">
    <name type="scientific">Roseovarius albus</name>
    <dbReference type="NCBI Taxonomy" id="1247867"/>
    <lineage>
        <taxon>Bacteria</taxon>
        <taxon>Pseudomonadati</taxon>
        <taxon>Pseudomonadota</taxon>
        <taxon>Alphaproteobacteria</taxon>
        <taxon>Rhodobacterales</taxon>
        <taxon>Roseobacteraceae</taxon>
        <taxon>Roseovarius</taxon>
    </lineage>
</organism>
<evidence type="ECO:0000259" key="1">
    <source>
        <dbReference type="Pfam" id="PF13472"/>
    </source>
</evidence>
<dbReference type="Pfam" id="PF13472">
    <property type="entry name" value="Lipase_GDSL_2"/>
    <property type="match status" value="1"/>
</dbReference>
<dbReference type="InterPro" id="IPR036514">
    <property type="entry name" value="SGNH_hydro_sf"/>
</dbReference>
<accession>A0A1X6ZFZ7</accession>
<dbReference type="Gene3D" id="3.40.50.1110">
    <property type="entry name" value="SGNH hydrolase"/>
    <property type="match status" value="1"/>
</dbReference>
<protein>
    <recommendedName>
        <fullName evidence="1">SGNH hydrolase-type esterase domain-containing protein</fullName>
    </recommendedName>
</protein>
<proteinExistence type="predicted"/>
<dbReference type="OrthoDB" id="7840049at2"/>
<name>A0A1X6ZFZ7_9RHOB</name>
<dbReference type="Proteomes" id="UP000193061">
    <property type="component" value="Unassembled WGS sequence"/>
</dbReference>
<evidence type="ECO:0000313" key="2">
    <source>
        <dbReference type="EMBL" id="SLN50227.1"/>
    </source>
</evidence>
<dbReference type="GO" id="GO:0016788">
    <property type="term" value="F:hydrolase activity, acting on ester bonds"/>
    <property type="evidence" value="ECO:0007669"/>
    <property type="project" value="UniProtKB-ARBA"/>
</dbReference>
<dbReference type="AlphaFoldDB" id="A0A1X6ZFZ7"/>
<dbReference type="CDD" id="cd00229">
    <property type="entry name" value="SGNH_hydrolase"/>
    <property type="match status" value="1"/>
</dbReference>
<keyword evidence="3" id="KW-1185">Reference proteome</keyword>
<evidence type="ECO:0000313" key="3">
    <source>
        <dbReference type="Proteomes" id="UP000193061"/>
    </source>
</evidence>
<feature type="domain" description="SGNH hydrolase-type esterase" evidence="1">
    <location>
        <begin position="33"/>
        <end position="213"/>
    </location>
</feature>
<dbReference type="EMBL" id="FWFX01000007">
    <property type="protein sequence ID" value="SLN50227.1"/>
    <property type="molecule type" value="Genomic_DNA"/>
</dbReference>
<dbReference type="PROSITE" id="PS51257">
    <property type="entry name" value="PROKAR_LIPOPROTEIN"/>
    <property type="match status" value="1"/>
</dbReference>
<dbReference type="SUPFAM" id="SSF52266">
    <property type="entry name" value="SGNH hydrolase"/>
    <property type="match status" value="1"/>
</dbReference>
<gene>
    <name evidence="2" type="ORF">ROA7450_02487</name>
</gene>
<sequence>MKLPVLAAIFSSLLLVSCGDTVSREKSPHILTMGDSLLSTNSLGRQSVPDNVDRILRKPVIDRSVPGVRISYILPITGSMGLNIGKQYAAGNWEWIILNGGGNDLVFGCGCNNCDRKMNQLITEDGSSGKITTLVRKLRATGAQVVYVGYLRSPGLGSPIERCKNEGDELERRIALLSETDDGIHFLSIADMVPYGDRSYHGLDMVHPSAKASKAIAHRIATLISNQ</sequence>
<dbReference type="InterPro" id="IPR013830">
    <property type="entry name" value="SGNH_hydro"/>
</dbReference>